<feature type="compositionally biased region" description="Low complexity" evidence="5">
    <location>
        <begin position="468"/>
        <end position="481"/>
    </location>
</feature>
<feature type="transmembrane region" description="Helical" evidence="6">
    <location>
        <begin position="152"/>
        <end position="178"/>
    </location>
</feature>
<feature type="transmembrane region" description="Helical" evidence="6">
    <location>
        <begin position="380"/>
        <end position="401"/>
    </location>
</feature>
<dbReference type="Proteomes" id="UP001224682">
    <property type="component" value="Unassembled WGS sequence"/>
</dbReference>
<keyword evidence="4 6" id="KW-0472">Membrane</keyword>
<dbReference type="EMBL" id="JAUSUI010000008">
    <property type="protein sequence ID" value="MDQ0304607.1"/>
    <property type="molecule type" value="Genomic_DNA"/>
</dbReference>
<dbReference type="PANTHER" id="PTHR37422:SF13">
    <property type="entry name" value="LIPOPOLYSACCHARIDE BIOSYNTHESIS PROTEIN PA4999-RELATED"/>
    <property type="match status" value="1"/>
</dbReference>
<sequence>MACGASVLLLFANIVLGGATRTGYLADVLLQFLSLPFLALAAWLWLDRLTVSPGRLRFTLGLACGAAIAVVGVLIALAQVFPLFGAPGWGGISARLLAAGGQGLEGVAWTGSSSVDPAASLAALPAVLPPLALFLLVALLDEDSRLRFSGWALVFGFLALFLGVLQVMQGPASALRFFEISNRSESVGFFANRNHFAAQLYVTFLIGVAWLVGRGDGVLGDRGPSTPKVIWLAGAFCLGLLIMAGIALARSRAGILLLLLGLAGVVVMAPLILSVLRGRAAAPRRVRSLVLAVLVGLALLVGQLGADRFLGRFGGGLVDQIRATLTETTLQAALEALPFGTGLGTFTAVFPVYEGAATLGPQYINRAHDDWVEFFLETGLAGGLLALLFLVWFGARVYRLWIAPDERGATRLLVLQQCASLAVLLLMLHSFVDYPLRTAAMLAYFAVCCALMTPAAALARVTRQARDPVTPAAPTRAVPTRRPMRSPGAGARA</sequence>
<dbReference type="RefSeq" id="WP_307021956.1">
    <property type="nucleotide sequence ID" value="NZ_JAUSUI010000008.1"/>
</dbReference>
<accession>A0ABU0BFJ1</accession>
<evidence type="ECO:0000256" key="5">
    <source>
        <dbReference type="SAM" id="MobiDB-lite"/>
    </source>
</evidence>
<evidence type="ECO:0000256" key="3">
    <source>
        <dbReference type="ARBA" id="ARBA00022989"/>
    </source>
</evidence>
<feature type="transmembrane region" description="Helical" evidence="6">
    <location>
        <begin position="229"/>
        <end position="249"/>
    </location>
</feature>
<dbReference type="InterPro" id="IPR051533">
    <property type="entry name" value="WaaL-like"/>
</dbReference>
<reference evidence="8 9" key="1">
    <citation type="submission" date="2023-07" db="EMBL/GenBank/DDBJ databases">
        <title>Genomic Encyclopedia of Type Strains, Phase IV (KMG-IV): sequencing the most valuable type-strain genomes for metagenomic binning, comparative biology and taxonomic classification.</title>
        <authorList>
            <person name="Goeker M."/>
        </authorList>
    </citation>
    <scope>NUCLEOTIDE SEQUENCE [LARGE SCALE GENOMIC DNA]</scope>
    <source>
        <strain evidence="8 9">DSM 2457</strain>
    </source>
</reference>
<feature type="transmembrane region" description="Helical" evidence="6">
    <location>
        <begin position="198"/>
        <end position="217"/>
    </location>
</feature>
<proteinExistence type="predicted"/>
<protein>
    <submittedName>
        <fullName evidence="8">O-antigen ligase</fullName>
    </submittedName>
</protein>
<feature type="transmembrane region" description="Helical" evidence="6">
    <location>
        <begin position="58"/>
        <end position="81"/>
    </location>
</feature>
<evidence type="ECO:0000256" key="4">
    <source>
        <dbReference type="ARBA" id="ARBA00023136"/>
    </source>
</evidence>
<feature type="transmembrane region" description="Helical" evidence="6">
    <location>
        <begin position="413"/>
        <end position="432"/>
    </location>
</feature>
<feature type="transmembrane region" description="Helical" evidence="6">
    <location>
        <begin position="28"/>
        <end position="46"/>
    </location>
</feature>
<keyword evidence="3 6" id="KW-1133">Transmembrane helix</keyword>
<feature type="domain" description="O-antigen ligase-related" evidence="7">
    <location>
        <begin position="240"/>
        <end position="386"/>
    </location>
</feature>
<evidence type="ECO:0000259" key="7">
    <source>
        <dbReference type="Pfam" id="PF04932"/>
    </source>
</evidence>
<organism evidence="8 9">
    <name type="scientific">Ancylobacter polymorphus</name>
    <dbReference type="NCBI Taxonomy" id="223390"/>
    <lineage>
        <taxon>Bacteria</taxon>
        <taxon>Pseudomonadati</taxon>
        <taxon>Pseudomonadota</taxon>
        <taxon>Alphaproteobacteria</taxon>
        <taxon>Hyphomicrobiales</taxon>
        <taxon>Xanthobacteraceae</taxon>
        <taxon>Ancylobacter</taxon>
    </lineage>
</organism>
<dbReference type="Pfam" id="PF04932">
    <property type="entry name" value="Wzy_C"/>
    <property type="match status" value="1"/>
</dbReference>
<evidence type="ECO:0000313" key="8">
    <source>
        <dbReference type="EMBL" id="MDQ0304607.1"/>
    </source>
</evidence>
<name>A0ABU0BFJ1_9HYPH</name>
<keyword evidence="8" id="KW-0436">Ligase</keyword>
<evidence type="ECO:0000256" key="2">
    <source>
        <dbReference type="ARBA" id="ARBA00022692"/>
    </source>
</evidence>
<feature type="transmembrane region" description="Helical" evidence="6">
    <location>
        <begin position="438"/>
        <end position="459"/>
    </location>
</feature>
<dbReference type="PANTHER" id="PTHR37422">
    <property type="entry name" value="TEICHURONIC ACID BIOSYNTHESIS PROTEIN TUAE"/>
    <property type="match status" value="1"/>
</dbReference>
<keyword evidence="9" id="KW-1185">Reference proteome</keyword>
<feature type="region of interest" description="Disordered" evidence="5">
    <location>
        <begin position="467"/>
        <end position="493"/>
    </location>
</feature>
<feature type="transmembrane region" description="Helical" evidence="6">
    <location>
        <begin position="288"/>
        <end position="306"/>
    </location>
</feature>
<keyword evidence="2 6" id="KW-0812">Transmembrane</keyword>
<feature type="transmembrane region" description="Helical" evidence="6">
    <location>
        <begin position="118"/>
        <end position="140"/>
    </location>
</feature>
<feature type="transmembrane region" description="Helical" evidence="6">
    <location>
        <begin position="255"/>
        <end position="276"/>
    </location>
</feature>
<comment type="caution">
    <text evidence="8">The sequence shown here is derived from an EMBL/GenBank/DDBJ whole genome shotgun (WGS) entry which is preliminary data.</text>
</comment>
<dbReference type="InterPro" id="IPR007016">
    <property type="entry name" value="O-antigen_ligase-rel_domated"/>
</dbReference>
<comment type="subcellular location">
    <subcellularLocation>
        <location evidence="1">Membrane</location>
        <topology evidence="1">Multi-pass membrane protein</topology>
    </subcellularLocation>
</comment>
<gene>
    <name evidence="8" type="ORF">J2S75_003652</name>
</gene>
<evidence type="ECO:0000313" key="9">
    <source>
        <dbReference type="Proteomes" id="UP001224682"/>
    </source>
</evidence>
<evidence type="ECO:0000256" key="1">
    <source>
        <dbReference type="ARBA" id="ARBA00004141"/>
    </source>
</evidence>
<dbReference type="GO" id="GO:0016874">
    <property type="term" value="F:ligase activity"/>
    <property type="evidence" value="ECO:0007669"/>
    <property type="project" value="UniProtKB-KW"/>
</dbReference>
<evidence type="ECO:0000256" key="6">
    <source>
        <dbReference type="SAM" id="Phobius"/>
    </source>
</evidence>